<feature type="region of interest" description="Disordered" evidence="1">
    <location>
        <begin position="28"/>
        <end position="64"/>
    </location>
</feature>
<accession>A0A4Z2G1W7</accession>
<evidence type="ECO:0000313" key="3">
    <source>
        <dbReference type="Proteomes" id="UP000314294"/>
    </source>
</evidence>
<organism evidence="2 3">
    <name type="scientific">Liparis tanakae</name>
    <name type="common">Tanaka's snailfish</name>
    <dbReference type="NCBI Taxonomy" id="230148"/>
    <lineage>
        <taxon>Eukaryota</taxon>
        <taxon>Metazoa</taxon>
        <taxon>Chordata</taxon>
        <taxon>Craniata</taxon>
        <taxon>Vertebrata</taxon>
        <taxon>Euteleostomi</taxon>
        <taxon>Actinopterygii</taxon>
        <taxon>Neopterygii</taxon>
        <taxon>Teleostei</taxon>
        <taxon>Neoteleostei</taxon>
        <taxon>Acanthomorphata</taxon>
        <taxon>Eupercaria</taxon>
        <taxon>Perciformes</taxon>
        <taxon>Cottioidei</taxon>
        <taxon>Cottales</taxon>
        <taxon>Liparidae</taxon>
        <taxon>Liparis</taxon>
    </lineage>
</organism>
<feature type="compositionally biased region" description="Basic and acidic residues" evidence="1">
    <location>
        <begin position="28"/>
        <end position="43"/>
    </location>
</feature>
<proteinExistence type="predicted"/>
<sequence>MRNVDGYEERWLDVAGCGRLAMNTLSKQERLTAGRGVWQERPRPGRTAQPPSPQPRRRVPGPVQCQPVSPHLSLHNVGFLSSKKPKRTCSGRKQSGLVAVVQEPESKSLETRRAERRFNTLQFIGVALIVHFAGRHETGAGRAVK</sequence>
<protein>
    <submittedName>
        <fullName evidence="2">Uncharacterized protein</fullName>
    </submittedName>
</protein>
<keyword evidence="3" id="KW-1185">Reference proteome</keyword>
<dbReference type="Proteomes" id="UP000314294">
    <property type="component" value="Unassembled WGS sequence"/>
</dbReference>
<name>A0A4Z2G1W7_9TELE</name>
<dbReference type="EMBL" id="SRLO01000738">
    <property type="protein sequence ID" value="TNN47548.1"/>
    <property type="molecule type" value="Genomic_DNA"/>
</dbReference>
<dbReference type="AlphaFoldDB" id="A0A4Z2G1W7"/>
<evidence type="ECO:0000256" key="1">
    <source>
        <dbReference type="SAM" id="MobiDB-lite"/>
    </source>
</evidence>
<comment type="caution">
    <text evidence="2">The sequence shown here is derived from an EMBL/GenBank/DDBJ whole genome shotgun (WGS) entry which is preliminary data.</text>
</comment>
<evidence type="ECO:0000313" key="2">
    <source>
        <dbReference type="EMBL" id="TNN47548.1"/>
    </source>
</evidence>
<reference evidence="2 3" key="1">
    <citation type="submission" date="2019-03" db="EMBL/GenBank/DDBJ databases">
        <title>First draft genome of Liparis tanakae, snailfish: a comprehensive survey of snailfish specific genes.</title>
        <authorList>
            <person name="Kim W."/>
            <person name="Song I."/>
            <person name="Jeong J.-H."/>
            <person name="Kim D."/>
            <person name="Kim S."/>
            <person name="Ryu S."/>
            <person name="Song J.Y."/>
            <person name="Lee S.K."/>
        </authorList>
    </citation>
    <scope>NUCLEOTIDE SEQUENCE [LARGE SCALE GENOMIC DNA]</scope>
    <source>
        <tissue evidence="2">Muscle</tissue>
    </source>
</reference>
<gene>
    <name evidence="2" type="ORF">EYF80_042269</name>
</gene>